<evidence type="ECO:0000313" key="4">
    <source>
        <dbReference type="Proteomes" id="UP000838412"/>
    </source>
</evidence>
<protein>
    <submittedName>
        <fullName evidence="3">RDH14 protein</fullName>
    </submittedName>
</protein>
<keyword evidence="1" id="KW-0560">Oxidoreductase</keyword>
<dbReference type="InterPro" id="IPR002347">
    <property type="entry name" value="SDR_fam"/>
</dbReference>
<accession>A0A8J9ZR26</accession>
<dbReference type="PANTHER" id="PTHR43157:SF31">
    <property type="entry name" value="PHOSPHATIDYLINOSITOL-GLYCAN BIOSYNTHESIS CLASS F PROTEIN"/>
    <property type="match status" value="1"/>
</dbReference>
<dbReference type="PRINTS" id="PR00081">
    <property type="entry name" value="GDHRDH"/>
</dbReference>
<proteinExistence type="predicted"/>
<reference evidence="3" key="1">
    <citation type="submission" date="2022-01" db="EMBL/GenBank/DDBJ databases">
        <authorList>
            <person name="Braso-Vives M."/>
        </authorList>
    </citation>
    <scope>NUCLEOTIDE SEQUENCE</scope>
</reference>
<keyword evidence="2" id="KW-1133">Transmembrane helix</keyword>
<dbReference type="Proteomes" id="UP000838412">
    <property type="component" value="Chromosome 4"/>
</dbReference>
<evidence type="ECO:0000256" key="1">
    <source>
        <dbReference type="ARBA" id="ARBA00023002"/>
    </source>
</evidence>
<dbReference type="InterPro" id="IPR036291">
    <property type="entry name" value="NAD(P)-bd_dom_sf"/>
</dbReference>
<keyword evidence="2" id="KW-0472">Membrane</keyword>
<evidence type="ECO:0000313" key="3">
    <source>
        <dbReference type="EMBL" id="CAH1261981.1"/>
    </source>
</evidence>
<dbReference type="Gene3D" id="3.40.50.720">
    <property type="entry name" value="NAD(P)-binding Rossmann-like Domain"/>
    <property type="match status" value="1"/>
</dbReference>
<keyword evidence="4" id="KW-1185">Reference proteome</keyword>
<dbReference type="AlphaFoldDB" id="A0A8J9ZR26"/>
<organism evidence="3 4">
    <name type="scientific">Branchiostoma lanceolatum</name>
    <name type="common">Common lancelet</name>
    <name type="synonym">Amphioxus lanceolatum</name>
    <dbReference type="NCBI Taxonomy" id="7740"/>
    <lineage>
        <taxon>Eukaryota</taxon>
        <taxon>Metazoa</taxon>
        <taxon>Chordata</taxon>
        <taxon>Cephalochordata</taxon>
        <taxon>Leptocardii</taxon>
        <taxon>Amphioxiformes</taxon>
        <taxon>Branchiostomatidae</taxon>
        <taxon>Branchiostoma</taxon>
    </lineage>
</organism>
<feature type="transmembrane region" description="Helical" evidence="2">
    <location>
        <begin position="12"/>
        <end position="36"/>
    </location>
</feature>
<dbReference type="Pfam" id="PF00106">
    <property type="entry name" value="adh_short"/>
    <property type="match status" value="1"/>
</dbReference>
<evidence type="ECO:0000256" key="2">
    <source>
        <dbReference type="SAM" id="Phobius"/>
    </source>
</evidence>
<gene>
    <name evidence="3" type="primary">RDH14</name>
    <name evidence="3" type="ORF">BLAG_LOCUS17246</name>
</gene>
<dbReference type="PANTHER" id="PTHR43157">
    <property type="entry name" value="PHOSPHATIDYLINOSITOL-GLYCAN BIOSYNTHESIS CLASS F PROTEIN-RELATED"/>
    <property type="match status" value="1"/>
</dbReference>
<dbReference type="GO" id="GO:0016491">
    <property type="term" value="F:oxidoreductase activity"/>
    <property type="evidence" value="ECO:0007669"/>
    <property type="project" value="UniProtKB-KW"/>
</dbReference>
<dbReference type="SUPFAM" id="SSF51735">
    <property type="entry name" value="NAD(P)-binding Rossmann-fold domains"/>
    <property type="match status" value="1"/>
</dbReference>
<keyword evidence="2" id="KW-0812">Transmembrane</keyword>
<dbReference type="EMBL" id="OV696689">
    <property type="protein sequence ID" value="CAH1261981.1"/>
    <property type="molecule type" value="Genomic_DNA"/>
</dbReference>
<name>A0A8J9ZR26_BRALA</name>
<dbReference type="OrthoDB" id="191139at2759"/>
<sequence>MVPDTLKQTGLAFLPSVFWLVFAVAIAVVVSVVIYLTHLWFSKGPEVGVCRCETRMDGKTVIVTGSNTGTGKEAARDLARRGARVILACRNARKAEKAAEEIRKSSGNGNVEVRVLDLSSLSSVRDFCTHILQTEPRLDVLVNNAGFSPILRIRSKICYCPRMETTDGFELMFGVNHLGHFLLTSLLLDLLKKSAPSRVVTVSSGGHTLEPRIDFKDINFQHNFSPTRAYRRSKLANMLFVRELAKRLEGTGVAAFSMTPGYVANPTSRLTNQTLSVGMLFWGTVAALHRWMYGKTPLQGAQTTIHCSVADGLQSGQYFSDCKPKDPAPQAMDDEAARKLWELSEKMVALK</sequence>